<dbReference type="AlphaFoldDB" id="A0A4Y7RS28"/>
<evidence type="ECO:0008006" key="5">
    <source>
        <dbReference type="Google" id="ProtNLM"/>
    </source>
</evidence>
<protein>
    <recommendedName>
        <fullName evidence="5">Transposase</fullName>
    </recommendedName>
</protein>
<sequence>MKTTVKGVILQINEQGKTYLDNLMDSFCAAVRWSYKRLLDMWKIQDIRLAVQGKFSLNSRQANDAVYEAQTTIRSQKELVKLNRSNTKKRVELTKSRLKKARSKKKKANLTRKLNKEQRRLAELQKHMENSATPPVLFGGKKLFIERCKGNISHEQWQEARSNRYLSRGDKTKGGNLNTRLYAKDGNIYLDIAAEPIETDKVIRYNRITVPVYLAHKPSQKTGRINGRNYRQMVLNYLKAGNAYQVEIIRENGRYYIHVTIEEETPQAYVARNGAVGVDTNPDGLGITRADYLGQYRESLWLPQGEWTYTRSNRRDNLIGEATALVVELAKQLNSILAVEDLAFKDDKSVTAKFNRISHSFVWSNFLEKVERGAARAGVPLVKVKPPFTSTIGILKYQQQYGISNHEAASYVIARRALGYSREKVPKPLNNKFIIEKENFSKLSNWKQWSAVKKAVMAATKKQTRQEAQSLVSWQHYRKQMIVG</sequence>
<accession>A0A4Y7RS28</accession>
<dbReference type="NCBIfam" id="TIGR01766">
    <property type="entry name" value="IS200/IS605 family accessory protein TnpB-like domain"/>
    <property type="match status" value="1"/>
</dbReference>
<feature type="coiled-coil region" evidence="2">
    <location>
        <begin position="100"/>
        <end position="127"/>
    </location>
</feature>
<dbReference type="OrthoDB" id="7375452at2"/>
<dbReference type="RefSeq" id="WP_134213291.1">
    <property type="nucleotide sequence ID" value="NZ_QFFZ01000011.1"/>
</dbReference>
<evidence type="ECO:0000313" key="3">
    <source>
        <dbReference type="EMBL" id="TEB11834.1"/>
    </source>
</evidence>
<evidence type="ECO:0000256" key="2">
    <source>
        <dbReference type="SAM" id="Coils"/>
    </source>
</evidence>
<dbReference type="InterPro" id="IPR010095">
    <property type="entry name" value="Cas12f1-like_TNB"/>
</dbReference>
<keyword evidence="1" id="KW-0238">DNA-binding</keyword>
<keyword evidence="4" id="KW-1185">Reference proteome</keyword>
<reference evidence="3 4" key="1">
    <citation type="journal article" date="2018" name="Environ. Microbiol.">
        <title>Novel energy conservation strategies and behaviour of Pelotomaculum schinkii driving syntrophic propionate catabolism.</title>
        <authorList>
            <person name="Hidalgo-Ahumada C.A.P."/>
            <person name="Nobu M.K."/>
            <person name="Narihiro T."/>
            <person name="Tamaki H."/>
            <person name="Liu W.T."/>
            <person name="Kamagata Y."/>
            <person name="Stams A.J.M."/>
            <person name="Imachi H."/>
            <person name="Sousa D.Z."/>
        </authorList>
    </citation>
    <scope>NUCLEOTIDE SEQUENCE [LARGE SCALE GENOMIC DNA]</scope>
    <source>
        <strain evidence="3 4">MGP</strain>
    </source>
</reference>
<comment type="caution">
    <text evidence="3">The sequence shown here is derived from an EMBL/GenBank/DDBJ whole genome shotgun (WGS) entry which is preliminary data.</text>
</comment>
<gene>
    <name evidence="3" type="ORF">Pmgp_01412</name>
</gene>
<evidence type="ECO:0000256" key="1">
    <source>
        <dbReference type="ARBA" id="ARBA00023125"/>
    </source>
</evidence>
<proteinExistence type="predicted"/>
<keyword evidence="2" id="KW-0175">Coiled coil</keyword>
<organism evidence="3 4">
    <name type="scientific">Pelotomaculum propionicicum</name>
    <dbReference type="NCBI Taxonomy" id="258475"/>
    <lineage>
        <taxon>Bacteria</taxon>
        <taxon>Bacillati</taxon>
        <taxon>Bacillota</taxon>
        <taxon>Clostridia</taxon>
        <taxon>Eubacteriales</taxon>
        <taxon>Desulfotomaculaceae</taxon>
        <taxon>Pelotomaculum</taxon>
    </lineage>
</organism>
<name>A0A4Y7RS28_9FIRM</name>
<dbReference type="GO" id="GO:0003677">
    <property type="term" value="F:DNA binding"/>
    <property type="evidence" value="ECO:0007669"/>
    <property type="project" value="UniProtKB-KW"/>
</dbReference>
<evidence type="ECO:0000313" key="4">
    <source>
        <dbReference type="Proteomes" id="UP000297597"/>
    </source>
</evidence>
<dbReference type="EMBL" id="QFFZ01000011">
    <property type="protein sequence ID" value="TEB11834.1"/>
    <property type="molecule type" value="Genomic_DNA"/>
</dbReference>
<dbReference type="Proteomes" id="UP000297597">
    <property type="component" value="Unassembled WGS sequence"/>
</dbReference>